<dbReference type="EMBL" id="JAPFFF010000001">
    <property type="protein sequence ID" value="KAK8898521.1"/>
    <property type="molecule type" value="Genomic_DNA"/>
</dbReference>
<evidence type="ECO:0000256" key="12">
    <source>
        <dbReference type="ARBA" id="ARBA00023137"/>
    </source>
</evidence>
<keyword evidence="13" id="KW-1015">Disulfide bond</keyword>
<keyword evidence="14" id="KW-0675">Receptor</keyword>
<evidence type="ECO:0000256" key="1">
    <source>
        <dbReference type="ARBA" id="ARBA00004251"/>
    </source>
</evidence>
<gene>
    <name evidence="18" type="ORF">M9Y10_000812</name>
</gene>
<evidence type="ECO:0000256" key="7">
    <source>
        <dbReference type="ARBA" id="ARBA00022741"/>
    </source>
</evidence>
<evidence type="ECO:0000256" key="5">
    <source>
        <dbReference type="ARBA" id="ARBA00022692"/>
    </source>
</evidence>
<reference evidence="18 19" key="1">
    <citation type="submission" date="2024-04" db="EMBL/GenBank/DDBJ databases">
        <title>Tritrichomonas musculus Genome.</title>
        <authorList>
            <person name="Alves-Ferreira E."/>
            <person name="Grigg M."/>
            <person name="Lorenzi H."/>
            <person name="Galac M."/>
        </authorList>
    </citation>
    <scope>NUCLEOTIDE SEQUENCE [LARGE SCALE GENOMIC DNA]</scope>
    <source>
        <strain evidence="18 19">EAF2021</strain>
    </source>
</reference>
<evidence type="ECO:0000256" key="9">
    <source>
        <dbReference type="ARBA" id="ARBA00022840"/>
    </source>
</evidence>
<evidence type="ECO:0000256" key="6">
    <source>
        <dbReference type="ARBA" id="ARBA00022729"/>
    </source>
</evidence>
<comment type="caution">
    <text evidence="18">The sequence shown here is derived from an EMBL/GenBank/DDBJ whole genome shotgun (WGS) entry which is preliminary data.</text>
</comment>
<dbReference type="InterPro" id="IPR055163">
    <property type="entry name" value="ALK/LTK-like_GRD"/>
</dbReference>
<keyword evidence="9" id="KW-0067">ATP-binding</keyword>
<feature type="compositionally biased region" description="Polar residues" evidence="16">
    <location>
        <begin position="158"/>
        <end position="169"/>
    </location>
</feature>
<evidence type="ECO:0000256" key="14">
    <source>
        <dbReference type="ARBA" id="ARBA00023170"/>
    </source>
</evidence>
<keyword evidence="7" id="KW-0547">Nucleotide-binding</keyword>
<evidence type="ECO:0000256" key="15">
    <source>
        <dbReference type="ARBA" id="ARBA00023180"/>
    </source>
</evidence>
<evidence type="ECO:0000313" key="19">
    <source>
        <dbReference type="Proteomes" id="UP001470230"/>
    </source>
</evidence>
<proteinExistence type="predicted"/>
<keyword evidence="11" id="KW-0472">Membrane</keyword>
<keyword evidence="4" id="KW-0808">Transferase</keyword>
<dbReference type="Proteomes" id="UP001470230">
    <property type="component" value="Unassembled WGS sequence"/>
</dbReference>
<evidence type="ECO:0000256" key="3">
    <source>
        <dbReference type="ARBA" id="ARBA00022475"/>
    </source>
</evidence>
<evidence type="ECO:0000256" key="13">
    <source>
        <dbReference type="ARBA" id="ARBA00023157"/>
    </source>
</evidence>
<evidence type="ECO:0000256" key="8">
    <source>
        <dbReference type="ARBA" id="ARBA00022777"/>
    </source>
</evidence>
<keyword evidence="12" id="KW-0829">Tyrosine-protein kinase</keyword>
<feature type="region of interest" description="Disordered" evidence="16">
    <location>
        <begin position="158"/>
        <end position="193"/>
    </location>
</feature>
<keyword evidence="6" id="KW-0732">Signal</keyword>
<evidence type="ECO:0000256" key="2">
    <source>
        <dbReference type="ARBA" id="ARBA00011902"/>
    </source>
</evidence>
<keyword evidence="10" id="KW-1133">Transmembrane helix</keyword>
<dbReference type="Pfam" id="PF12810">
    <property type="entry name" value="ALK_LTK_GRD"/>
    <property type="match status" value="1"/>
</dbReference>
<keyword evidence="5" id="KW-0812">Transmembrane</keyword>
<sequence>MFYAELNLIAKMAKLDTGGSKYIVSQSNEKTLGGKAYEHGQPITSLKQKTVDFAGKAGKYYIRAYVVDSRGMAVELASNPVTTKGSGLSFGYEGKAASFVLAGGRFRLEVWGAQGGKSVSPKNARQGDGGLGGYSKGTLSLPKGAQVYVYVGGHGKTANPSDGAETSGSFPDGGGTKTGHAGSEAAVPGTGGGSTSIRLLTDSLYSRVIVAGGGASGDQGALDHCGFGGGMSGGSSYCCGHRPLDPGAGTQTVSSPGPKGSCVTGTFGQGATGLCMQGRNSGGGVWYGGGSGGYSGECSCASGGGGSSMAAWRSGDRSKSDKFALDRSFYLSDASTEAGNTSFPAPSGSSETGHRGDGYAKIW</sequence>
<keyword evidence="15" id="KW-0325">Glycoprotein</keyword>
<organism evidence="18 19">
    <name type="scientific">Tritrichomonas musculus</name>
    <dbReference type="NCBI Taxonomy" id="1915356"/>
    <lineage>
        <taxon>Eukaryota</taxon>
        <taxon>Metamonada</taxon>
        <taxon>Parabasalia</taxon>
        <taxon>Tritrichomonadida</taxon>
        <taxon>Tritrichomonadidae</taxon>
        <taxon>Tritrichomonas</taxon>
    </lineage>
</organism>
<feature type="domain" description="ALK/LTK-like glycine-rich" evidence="17">
    <location>
        <begin position="99"/>
        <end position="362"/>
    </location>
</feature>
<feature type="compositionally biased region" description="Polar residues" evidence="16">
    <location>
        <begin position="336"/>
        <end position="351"/>
    </location>
</feature>
<evidence type="ECO:0000256" key="16">
    <source>
        <dbReference type="SAM" id="MobiDB-lite"/>
    </source>
</evidence>
<accession>A0ABR2L678</accession>
<evidence type="ECO:0000313" key="18">
    <source>
        <dbReference type="EMBL" id="KAK8898521.1"/>
    </source>
</evidence>
<feature type="region of interest" description="Disordered" evidence="16">
    <location>
        <begin position="336"/>
        <end position="363"/>
    </location>
</feature>
<keyword evidence="19" id="KW-1185">Reference proteome</keyword>
<keyword evidence="8" id="KW-0418">Kinase</keyword>
<evidence type="ECO:0000259" key="17">
    <source>
        <dbReference type="Pfam" id="PF12810"/>
    </source>
</evidence>
<name>A0ABR2L678_9EUKA</name>
<evidence type="ECO:0000256" key="4">
    <source>
        <dbReference type="ARBA" id="ARBA00022679"/>
    </source>
</evidence>
<dbReference type="EC" id="2.7.10.1" evidence="2"/>
<protein>
    <recommendedName>
        <fullName evidence="2">receptor protein-tyrosine kinase</fullName>
        <ecNumber evidence="2">2.7.10.1</ecNumber>
    </recommendedName>
</protein>
<feature type="compositionally biased region" description="Basic and acidic residues" evidence="16">
    <location>
        <begin position="352"/>
        <end position="363"/>
    </location>
</feature>
<keyword evidence="3" id="KW-1003">Cell membrane</keyword>
<evidence type="ECO:0000256" key="11">
    <source>
        <dbReference type="ARBA" id="ARBA00023136"/>
    </source>
</evidence>
<comment type="subcellular location">
    <subcellularLocation>
        <location evidence="1">Cell membrane</location>
        <topology evidence="1">Single-pass type I membrane protein</topology>
    </subcellularLocation>
</comment>
<evidence type="ECO:0000256" key="10">
    <source>
        <dbReference type="ARBA" id="ARBA00022989"/>
    </source>
</evidence>